<evidence type="ECO:0000313" key="6">
    <source>
        <dbReference type="Proteomes" id="UP001294412"/>
    </source>
</evidence>
<dbReference type="Pfam" id="PF01232">
    <property type="entry name" value="Mannitol_dh"/>
    <property type="match status" value="1"/>
</dbReference>
<dbReference type="InterPro" id="IPR023027">
    <property type="entry name" value="Mannitol_DH_CS"/>
</dbReference>
<dbReference type="Gene3D" id="1.10.1040.10">
    <property type="entry name" value="N-(1-d-carboxylethyl)-l-norvaline Dehydrogenase, domain 2"/>
    <property type="match status" value="1"/>
</dbReference>
<dbReference type="InterPro" id="IPR008927">
    <property type="entry name" value="6-PGluconate_DH-like_C_sf"/>
</dbReference>
<evidence type="ECO:0000313" key="5">
    <source>
        <dbReference type="EMBL" id="MDY8110311.1"/>
    </source>
</evidence>
<keyword evidence="1 5" id="KW-0560">Oxidoreductase</keyword>
<evidence type="ECO:0000256" key="1">
    <source>
        <dbReference type="ARBA" id="ARBA00023002"/>
    </source>
</evidence>
<dbReference type="EMBL" id="JAXLPB010000004">
    <property type="protein sequence ID" value="MDY8110311.1"/>
    <property type="molecule type" value="Genomic_DNA"/>
</dbReference>
<name>A0ABU5I4J4_9HYPH</name>
<dbReference type="Gene3D" id="3.40.50.720">
    <property type="entry name" value="NAD(P)-binding Rossmann-like Domain"/>
    <property type="match status" value="1"/>
</dbReference>
<feature type="domain" description="Mannitol dehydrogenase C-terminal" evidence="4">
    <location>
        <begin position="284"/>
        <end position="475"/>
    </location>
</feature>
<evidence type="ECO:0000259" key="4">
    <source>
        <dbReference type="Pfam" id="PF08125"/>
    </source>
</evidence>
<dbReference type="SUPFAM" id="SSF48179">
    <property type="entry name" value="6-phosphogluconate dehydrogenase C-terminal domain-like"/>
    <property type="match status" value="1"/>
</dbReference>
<gene>
    <name evidence="5" type="ORF">U0C82_14300</name>
</gene>
<reference evidence="5 6" key="1">
    <citation type="submission" date="2023-12" db="EMBL/GenBank/DDBJ databases">
        <title>Description of Novel Strain Fulvimarina sp. 2208YS6-2-32 isolated from Uroteuthis (Photololigo) edulis.</title>
        <authorList>
            <person name="Park J.-S."/>
        </authorList>
    </citation>
    <scope>NUCLEOTIDE SEQUENCE [LARGE SCALE GENOMIC DNA]</scope>
    <source>
        <strain evidence="5 6">2208YS6-2-32</strain>
    </source>
</reference>
<dbReference type="Proteomes" id="UP001294412">
    <property type="component" value="Unassembled WGS sequence"/>
</dbReference>
<dbReference type="InterPro" id="IPR013328">
    <property type="entry name" value="6PGD_dom2"/>
</dbReference>
<feature type="domain" description="Mannitol dehydrogenase N-terminal" evidence="3">
    <location>
        <begin position="29"/>
        <end position="275"/>
    </location>
</feature>
<proteinExistence type="predicted"/>
<dbReference type="InterPro" id="IPR013118">
    <property type="entry name" value="Mannitol_DH_C"/>
</dbReference>
<dbReference type="SUPFAM" id="SSF51735">
    <property type="entry name" value="NAD(P)-binding Rossmann-fold domains"/>
    <property type="match status" value="1"/>
</dbReference>
<protein>
    <submittedName>
        <fullName evidence="5">Mannitol dehydrogenase family protein</fullName>
        <ecNumber evidence="5">1.1.1.-</ecNumber>
    </submittedName>
</protein>
<comment type="caution">
    <text evidence="5">The sequence shown here is derived from an EMBL/GenBank/DDBJ whole genome shotgun (WGS) entry which is preliminary data.</text>
</comment>
<keyword evidence="6" id="KW-1185">Reference proteome</keyword>
<dbReference type="PANTHER" id="PTHR43362:SF1">
    <property type="entry name" value="MANNITOL DEHYDROGENASE 2-RELATED"/>
    <property type="match status" value="1"/>
</dbReference>
<dbReference type="EC" id="1.1.1.-" evidence="5"/>
<dbReference type="RefSeq" id="WP_322187815.1">
    <property type="nucleotide sequence ID" value="NZ_JAXLPB010000004.1"/>
</dbReference>
<dbReference type="PROSITE" id="PS00974">
    <property type="entry name" value="MANNITOL_DHGENASE"/>
    <property type="match status" value="1"/>
</dbReference>
<dbReference type="InterPro" id="IPR000669">
    <property type="entry name" value="Mannitol_DH"/>
</dbReference>
<dbReference type="Pfam" id="PF08125">
    <property type="entry name" value="Mannitol_dh_C"/>
    <property type="match status" value="1"/>
</dbReference>
<dbReference type="GO" id="GO:0016491">
    <property type="term" value="F:oxidoreductase activity"/>
    <property type="evidence" value="ECO:0007669"/>
    <property type="project" value="UniProtKB-KW"/>
</dbReference>
<sequence>MTRLSLGTLGTCPPDVARPAYDPAAHGVGIVHLGCGAFHRAHQAVATDAALASKGGDWRIAAVSLRSSEIADAMAPQDGLFTLIEKGQGGPKARIVGSVAKVMAASRDIDPVLGALADPATKIVSLTVTEKAYGIDRAQGDIDESHPSIAADLQNPHAPTGVLGLVVEGLRRRFDAGTAPFTVLCCDNLPDNGDLVRTGVVAFARRLDGELAERIAAKVAFPSSMVDRITPAATVETLQLAESLTGLVDEAAIETEPFFQWVIEDRFCEGRPDWEAGGALFVADVAPYERMKLRMLNGAHSMLAYAGFLAGHAYVRDVMTDAALSALVRRHLAAAADTLPDLPGIDLKIYADELAKRFENPSIAHRTYQIAMDGSEKLPQRIVAPALDALSRGQSIRPFAFAVAAWMRYCLGRTDSGETYDRRDPREAQIARVVEQAGGDASRLVTGLLALGGVFDSRFAEDRSVRANILSLLEAMMTDGMARALSAETAAL</sequence>
<evidence type="ECO:0000259" key="3">
    <source>
        <dbReference type="Pfam" id="PF01232"/>
    </source>
</evidence>
<dbReference type="PANTHER" id="PTHR43362">
    <property type="entry name" value="MANNITOL DEHYDROGENASE DSF1-RELATED"/>
    <property type="match status" value="1"/>
</dbReference>
<dbReference type="InterPro" id="IPR036291">
    <property type="entry name" value="NAD(P)-bd_dom_sf"/>
</dbReference>
<dbReference type="PRINTS" id="PR00084">
    <property type="entry name" value="MTLDHDRGNASE"/>
</dbReference>
<accession>A0ABU5I4J4</accession>
<keyword evidence="2" id="KW-0520">NAD</keyword>
<dbReference type="InterPro" id="IPR013131">
    <property type="entry name" value="Mannitol_DH_N"/>
</dbReference>
<dbReference type="InterPro" id="IPR050988">
    <property type="entry name" value="Mannitol_DH/Oxidoreductase"/>
</dbReference>
<evidence type="ECO:0000256" key="2">
    <source>
        <dbReference type="ARBA" id="ARBA00023027"/>
    </source>
</evidence>
<organism evidence="5 6">
    <name type="scientific">Fulvimarina uroteuthidis</name>
    <dbReference type="NCBI Taxonomy" id="3098149"/>
    <lineage>
        <taxon>Bacteria</taxon>
        <taxon>Pseudomonadati</taxon>
        <taxon>Pseudomonadota</taxon>
        <taxon>Alphaproteobacteria</taxon>
        <taxon>Hyphomicrobiales</taxon>
        <taxon>Aurantimonadaceae</taxon>
        <taxon>Fulvimarina</taxon>
    </lineage>
</organism>